<evidence type="ECO:0000313" key="3">
    <source>
        <dbReference type="Proteomes" id="UP000271626"/>
    </source>
</evidence>
<reference evidence="2 3" key="1">
    <citation type="submission" date="2018-12" db="EMBL/GenBank/DDBJ databases">
        <authorList>
            <consortium name="Pathogen Informatics"/>
        </authorList>
    </citation>
    <scope>NUCLEOTIDE SEQUENCE [LARGE SCALE GENOMIC DNA]</scope>
    <source>
        <strain evidence="2 3">NCTC10741</strain>
    </source>
</reference>
<feature type="region of interest" description="Disordered" evidence="1">
    <location>
        <begin position="23"/>
        <end position="45"/>
    </location>
</feature>
<evidence type="ECO:0000256" key="1">
    <source>
        <dbReference type="SAM" id="MobiDB-lite"/>
    </source>
</evidence>
<dbReference type="EMBL" id="LR131273">
    <property type="protein sequence ID" value="VDR37005.1"/>
    <property type="molecule type" value="Genomic_DNA"/>
</dbReference>
<name>A0A3P8KZ86_TSUPA</name>
<evidence type="ECO:0000313" key="2">
    <source>
        <dbReference type="EMBL" id="VDR37005.1"/>
    </source>
</evidence>
<sequence length="45" mass="4825">MGSLLFAGWVLFALVLGWLLEPGPSGPTNTGLDVLPPTNDEEDER</sequence>
<proteinExistence type="predicted"/>
<protein>
    <submittedName>
        <fullName evidence="2">Uncharacterized protein</fullName>
    </submittedName>
</protein>
<organism evidence="2 3">
    <name type="scientific">Tsukamurella paurometabola</name>
    <name type="common">Corynebacterium paurometabolum</name>
    <dbReference type="NCBI Taxonomy" id="2061"/>
    <lineage>
        <taxon>Bacteria</taxon>
        <taxon>Bacillati</taxon>
        <taxon>Actinomycetota</taxon>
        <taxon>Actinomycetes</taxon>
        <taxon>Mycobacteriales</taxon>
        <taxon>Tsukamurellaceae</taxon>
        <taxon>Tsukamurella</taxon>
    </lineage>
</organism>
<accession>A0A3P8KZ86</accession>
<dbReference type="AlphaFoldDB" id="A0A3P8KZ86"/>
<dbReference type="Proteomes" id="UP000271626">
    <property type="component" value="Chromosome"/>
</dbReference>
<gene>
    <name evidence="2" type="ORF">NCTC10741_00100</name>
</gene>